<proteinExistence type="predicted"/>
<evidence type="ECO:0008006" key="3">
    <source>
        <dbReference type="Google" id="ProtNLM"/>
    </source>
</evidence>
<organism evidence="2">
    <name type="scientific">Metalysinibacillus saudimassiliensis</name>
    <dbReference type="NCBI Taxonomy" id="1461583"/>
    <lineage>
        <taxon>Bacteria</taxon>
        <taxon>Bacillati</taxon>
        <taxon>Bacillota</taxon>
        <taxon>Bacilli</taxon>
        <taxon>Bacillales</taxon>
        <taxon>Caryophanaceae</taxon>
        <taxon>Metalysinibacillus</taxon>
    </lineage>
</organism>
<feature type="chain" id="PRO_5039316905" description="Lipoprotein" evidence="1">
    <location>
        <begin position="20"/>
        <end position="41"/>
    </location>
</feature>
<sequence length="41" mass="4456">MKKYILIVLGLLLVGCAPKGYTTALTQGVTAINEQQYDEAQ</sequence>
<protein>
    <recommendedName>
        <fullName evidence="3">Lipoprotein</fullName>
    </recommendedName>
</protein>
<keyword evidence="1" id="KW-0732">Signal</keyword>
<dbReference type="HOGENOM" id="CLU_3272385_0_0_9"/>
<accession>A0A078M3C2</accession>
<evidence type="ECO:0000313" key="2">
    <source>
        <dbReference type="EMBL" id="CDZ99702.1"/>
    </source>
</evidence>
<name>A0A078M3C2_9BACL</name>
<dbReference type="PATRIC" id="fig|1461583.4.peg.223"/>
<dbReference type="PROSITE" id="PS51257">
    <property type="entry name" value="PROKAR_LIPOPROTEIN"/>
    <property type="match status" value="1"/>
</dbReference>
<evidence type="ECO:0000256" key="1">
    <source>
        <dbReference type="SAM" id="SignalP"/>
    </source>
</evidence>
<gene>
    <name evidence="2" type="ORF">BN1050_00251</name>
</gene>
<dbReference type="AlphaFoldDB" id="A0A078M3C2"/>
<dbReference type="EMBL" id="LN483073">
    <property type="protein sequence ID" value="CDZ99702.1"/>
    <property type="molecule type" value="Genomic_DNA"/>
</dbReference>
<reference evidence="2" key="1">
    <citation type="submission" date="2014-07" db="EMBL/GenBank/DDBJ databases">
        <authorList>
            <person name="Urmite Genomes Urmite Genomes"/>
        </authorList>
    </citation>
    <scope>NUCLEOTIDE SEQUENCE</scope>
    <source>
        <strain evidence="2">13S34_air</strain>
    </source>
</reference>
<feature type="signal peptide" evidence="1">
    <location>
        <begin position="1"/>
        <end position="19"/>
    </location>
</feature>